<dbReference type="Gene3D" id="3.40.50.1240">
    <property type="entry name" value="Phosphoglycerate mutase-like"/>
    <property type="match status" value="1"/>
</dbReference>
<dbReference type="STRING" id="192903.SAMN04488513_102924"/>
<evidence type="ECO:0000256" key="1">
    <source>
        <dbReference type="PIRSR" id="PIRSR613078-2"/>
    </source>
</evidence>
<gene>
    <name evidence="2" type="ORF">SAMN04488513_102924</name>
</gene>
<dbReference type="RefSeq" id="WP_072992485.1">
    <property type="nucleotide sequence ID" value="NZ_FQYU01000002.1"/>
</dbReference>
<evidence type="ECO:0000313" key="3">
    <source>
        <dbReference type="Proteomes" id="UP000184543"/>
    </source>
</evidence>
<accession>A0A1M6GS70</accession>
<name>A0A1M6GS70_9FLAO</name>
<dbReference type="InterPro" id="IPR013078">
    <property type="entry name" value="His_Pase_superF_clade-1"/>
</dbReference>
<protein>
    <submittedName>
        <fullName evidence="2">Phosphohistidine phosphatase</fullName>
    </submittedName>
</protein>
<dbReference type="InterPro" id="IPR029033">
    <property type="entry name" value="His_PPase_superfam"/>
</dbReference>
<sequence length="161" mass="18203">MKNLILVRHGKSSWDYSVSDKDRPLKERGINDALLVADIFGKQNVHIDAAYSSPANRALHTCMIFLRRLDFSFADFQVVEGLYDFSGESDLQFIKSLDDGLETVIIFGHNHAFTYLANSLGNSYIDNVPTSGLVHLRFDTNTWESISKGTTIQTIFPKENR</sequence>
<dbReference type="EMBL" id="FQYU01000002">
    <property type="protein sequence ID" value="SHJ12803.1"/>
    <property type="molecule type" value="Genomic_DNA"/>
</dbReference>
<dbReference type="Proteomes" id="UP000184543">
    <property type="component" value="Unassembled WGS sequence"/>
</dbReference>
<reference evidence="3" key="1">
    <citation type="submission" date="2016-11" db="EMBL/GenBank/DDBJ databases">
        <authorList>
            <person name="Varghese N."/>
            <person name="Submissions S."/>
        </authorList>
    </citation>
    <scope>NUCLEOTIDE SEQUENCE [LARGE SCALE GENOMIC DNA]</scope>
    <source>
        <strain evidence="3">DSM 19858</strain>
    </source>
</reference>
<proteinExistence type="predicted"/>
<dbReference type="SUPFAM" id="SSF53254">
    <property type="entry name" value="Phosphoglycerate mutase-like"/>
    <property type="match status" value="1"/>
</dbReference>
<dbReference type="Pfam" id="PF00300">
    <property type="entry name" value="His_Phos_1"/>
    <property type="match status" value="1"/>
</dbReference>
<feature type="binding site" evidence="1">
    <location>
        <position position="57"/>
    </location>
    <ligand>
        <name>substrate</name>
    </ligand>
</feature>
<dbReference type="OrthoDB" id="9810154at2"/>
<dbReference type="CDD" id="cd07067">
    <property type="entry name" value="HP_PGM_like"/>
    <property type="match status" value="1"/>
</dbReference>
<organism evidence="2 3">
    <name type="scientific">Pseudozobellia thermophila</name>
    <dbReference type="NCBI Taxonomy" id="192903"/>
    <lineage>
        <taxon>Bacteria</taxon>
        <taxon>Pseudomonadati</taxon>
        <taxon>Bacteroidota</taxon>
        <taxon>Flavobacteriia</taxon>
        <taxon>Flavobacteriales</taxon>
        <taxon>Flavobacteriaceae</taxon>
        <taxon>Pseudozobellia</taxon>
    </lineage>
</organism>
<keyword evidence="3" id="KW-1185">Reference proteome</keyword>
<dbReference type="AlphaFoldDB" id="A0A1M6GS70"/>
<evidence type="ECO:0000313" key="2">
    <source>
        <dbReference type="EMBL" id="SHJ12803.1"/>
    </source>
</evidence>
<dbReference type="SMART" id="SM00855">
    <property type="entry name" value="PGAM"/>
    <property type="match status" value="1"/>
</dbReference>